<gene>
    <name evidence="5" type="ORF">EGR_01171</name>
</gene>
<evidence type="ECO:0000256" key="2">
    <source>
        <dbReference type="PROSITE-ProRule" id="PRU00117"/>
    </source>
</evidence>
<sequence>MTGSNSGSDDSNESRKRHSDDHFESGCSSKRPNCGASAVHLKVLIPSIAAGAVIGKDGEAIERIQKESGAKVKISKRNDFYPDIKFKLGIFDMIVDRGQNAVAATLEVGTRSKAYRYRLCRVLIEREVKTPSLDMTSPVPPITVYVALVVNVFFFSPDLPLGTLERVCLIVGTLEAVTSTHTFVMERIYEKPDTTIQSTDSRVVLERHKQVR</sequence>
<dbReference type="GeneID" id="36336886"/>
<evidence type="ECO:0000256" key="1">
    <source>
        <dbReference type="ARBA" id="ARBA00022737"/>
    </source>
</evidence>
<dbReference type="RefSeq" id="XP_024355239.1">
    <property type="nucleotide sequence ID" value="XM_024490420.1"/>
</dbReference>
<dbReference type="AlphaFoldDB" id="W6US16"/>
<feature type="domain" description="K Homology" evidence="4">
    <location>
        <begin position="37"/>
        <end position="107"/>
    </location>
</feature>
<dbReference type="InterPro" id="IPR036612">
    <property type="entry name" value="KH_dom_type_1_sf"/>
</dbReference>
<organism evidence="5 6">
    <name type="scientific">Echinococcus granulosus</name>
    <name type="common">Hydatid tapeworm</name>
    <dbReference type="NCBI Taxonomy" id="6210"/>
    <lineage>
        <taxon>Eukaryota</taxon>
        <taxon>Metazoa</taxon>
        <taxon>Spiralia</taxon>
        <taxon>Lophotrochozoa</taxon>
        <taxon>Platyhelminthes</taxon>
        <taxon>Cestoda</taxon>
        <taxon>Eucestoda</taxon>
        <taxon>Cyclophyllidea</taxon>
        <taxon>Taeniidae</taxon>
        <taxon>Echinococcus</taxon>
        <taxon>Echinococcus granulosus group</taxon>
    </lineage>
</organism>
<dbReference type="Pfam" id="PF00013">
    <property type="entry name" value="KH_1"/>
    <property type="match status" value="1"/>
</dbReference>
<evidence type="ECO:0000256" key="3">
    <source>
        <dbReference type="SAM" id="MobiDB-lite"/>
    </source>
</evidence>
<reference evidence="5 6" key="1">
    <citation type="journal article" date="2013" name="Nat. Genet.">
        <title>The genome of the hydatid tapeworm Echinococcus granulosus.</title>
        <authorList>
            <person name="Zheng H."/>
            <person name="Zhang W."/>
            <person name="Zhang L."/>
            <person name="Zhang Z."/>
            <person name="Li J."/>
            <person name="Lu G."/>
            <person name="Zhu Y."/>
            <person name="Wang Y."/>
            <person name="Huang Y."/>
            <person name="Liu J."/>
            <person name="Kang H."/>
            <person name="Chen J."/>
            <person name="Wang L."/>
            <person name="Chen A."/>
            <person name="Yu S."/>
            <person name="Gao Z."/>
            <person name="Jin L."/>
            <person name="Gu W."/>
            <person name="Wang Z."/>
            <person name="Zhao L."/>
            <person name="Shi B."/>
            <person name="Wen H."/>
            <person name="Lin R."/>
            <person name="Jones M.K."/>
            <person name="Brejova B."/>
            <person name="Vinar T."/>
            <person name="Zhao G."/>
            <person name="McManus D.P."/>
            <person name="Chen Z."/>
            <person name="Zhou Y."/>
            <person name="Wang S."/>
        </authorList>
    </citation>
    <scope>NUCLEOTIDE SEQUENCE [LARGE SCALE GENOMIC DNA]</scope>
</reference>
<evidence type="ECO:0000313" key="5">
    <source>
        <dbReference type="EMBL" id="EUB64043.1"/>
    </source>
</evidence>
<dbReference type="PROSITE" id="PS50084">
    <property type="entry name" value="KH_TYPE_1"/>
    <property type="match status" value="1"/>
</dbReference>
<dbReference type="SUPFAM" id="SSF54791">
    <property type="entry name" value="Eukaryotic type KH-domain (KH-domain type I)"/>
    <property type="match status" value="1"/>
</dbReference>
<dbReference type="PANTHER" id="PTHR10288">
    <property type="entry name" value="KH DOMAIN CONTAINING RNA BINDING PROTEIN"/>
    <property type="match status" value="1"/>
</dbReference>
<feature type="compositionally biased region" description="Basic and acidic residues" evidence="3">
    <location>
        <begin position="12"/>
        <end position="24"/>
    </location>
</feature>
<dbReference type="EMBL" id="APAU02000004">
    <property type="protein sequence ID" value="EUB64043.1"/>
    <property type="molecule type" value="Genomic_DNA"/>
</dbReference>
<evidence type="ECO:0000313" key="6">
    <source>
        <dbReference type="Proteomes" id="UP000019149"/>
    </source>
</evidence>
<proteinExistence type="predicted"/>
<dbReference type="KEGG" id="egl:EGR_01171"/>
<keyword evidence="1" id="KW-0677">Repeat</keyword>
<accession>W6US16</accession>
<dbReference type="InterPro" id="IPR004087">
    <property type="entry name" value="KH_dom"/>
</dbReference>
<dbReference type="Proteomes" id="UP000019149">
    <property type="component" value="Unassembled WGS sequence"/>
</dbReference>
<evidence type="ECO:0000259" key="4">
    <source>
        <dbReference type="SMART" id="SM00322"/>
    </source>
</evidence>
<dbReference type="InterPro" id="IPR004088">
    <property type="entry name" value="KH_dom_type_1"/>
</dbReference>
<comment type="caution">
    <text evidence="5">The sequence shown here is derived from an EMBL/GenBank/DDBJ whole genome shotgun (WGS) entry which is preliminary data.</text>
</comment>
<dbReference type="CTD" id="36336886"/>
<dbReference type="Gene3D" id="3.30.1370.10">
    <property type="entry name" value="K Homology domain, type 1"/>
    <property type="match status" value="1"/>
</dbReference>
<protein>
    <submittedName>
        <fullName evidence="5">RNA-binding protein Nova-1</fullName>
    </submittedName>
</protein>
<keyword evidence="6" id="KW-1185">Reference proteome</keyword>
<dbReference type="GO" id="GO:0003723">
    <property type="term" value="F:RNA binding"/>
    <property type="evidence" value="ECO:0007669"/>
    <property type="project" value="UniProtKB-UniRule"/>
</dbReference>
<dbReference type="SMART" id="SM00322">
    <property type="entry name" value="KH"/>
    <property type="match status" value="1"/>
</dbReference>
<dbReference type="OrthoDB" id="441329at2759"/>
<name>W6US16_ECHGR</name>
<feature type="region of interest" description="Disordered" evidence="3">
    <location>
        <begin position="1"/>
        <end position="29"/>
    </location>
</feature>
<keyword evidence="2" id="KW-0694">RNA-binding</keyword>